<evidence type="ECO:0000313" key="4">
    <source>
        <dbReference type="Proteomes" id="UP001283341"/>
    </source>
</evidence>
<feature type="region of interest" description="Disordered" evidence="1">
    <location>
        <begin position="58"/>
        <end position="79"/>
    </location>
</feature>
<reference evidence="3" key="2">
    <citation type="submission" date="2023-06" db="EMBL/GenBank/DDBJ databases">
        <authorList>
            <consortium name="Lawrence Berkeley National Laboratory"/>
            <person name="Haridas S."/>
            <person name="Hensen N."/>
            <person name="Bonometti L."/>
            <person name="Westerberg I."/>
            <person name="Brannstrom I.O."/>
            <person name="Guillou S."/>
            <person name="Cros-Aarteil S."/>
            <person name="Calhoun S."/>
            <person name="Kuo A."/>
            <person name="Mondo S."/>
            <person name="Pangilinan J."/>
            <person name="Riley R."/>
            <person name="Labutti K."/>
            <person name="Andreopoulos B."/>
            <person name="Lipzen A."/>
            <person name="Chen C."/>
            <person name="Yanf M."/>
            <person name="Daum C."/>
            <person name="Ng V."/>
            <person name="Clum A."/>
            <person name="Steindorff A."/>
            <person name="Ohm R."/>
            <person name="Martin F."/>
            <person name="Silar P."/>
            <person name="Natvig D."/>
            <person name="Lalanne C."/>
            <person name="Gautier V."/>
            <person name="Ament-Velasquez S.L."/>
            <person name="Kruys A."/>
            <person name="Hutchinson M.I."/>
            <person name="Powell A.J."/>
            <person name="Barry K."/>
            <person name="Miller A.N."/>
            <person name="Grigoriev I.V."/>
            <person name="Debuchy R."/>
            <person name="Gladieux P."/>
            <person name="Thoren M.H."/>
            <person name="Johannesson H."/>
        </authorList>
    </citation>
    <scope>NUCLEOTIDE SEQUENCE</scope>
    <source>
        <strain evidence="3">CBS 118394</strain>
    </source>
</reference>
<organism evidence="3 4">
    <name type="scientific">Apodospora peruviana</name>
    <dbReference type="NCBI Taxonomy" id="516989"/>
    <lineage>
        <taxon>Eukaryota</taxon>
        <taxon>Fungi</taxon>
        <taxon>Dikarya</taxon>
        <taxon>Ascomycota</taxon>
        <taxon>Pezizomycotina</taxon>
        <taxon>Sordariomycetes</taxon>
        <taxon>Sordariomycetidae</taxon>
        <taxon>Sordariales</taxon>
        <taxon>Lasiosphaeriaceae</taxon>
        <taxon>Apodospora</taxon>
    </lineage>
</organism>
<keyword evidence="2" id="KW-0732">Signal</keyword>
<evidence type="ECO:0000256" key="2">
    <source>
        <dbReference type="SAM" id="SignalP"/>
    </source>
</evidence>
<sequence>MRRTTSLLVSLSLLAGLVTAAPRPTESCEPRILCVDAINTCGMRYGACYDVCNTAAKPAPPPCPKTTSSSSASSSSVPTPLVTALPTSACPNGSNGTGATVCWDGINACGKMYGG</sequence>
<evidence type="ECO:0000256" key="1">
    <source>
        <dbReference type="SAM" id="MobiDB-lite"/>
    </source>
</evidence>
<gene>
    <name evidence="3" type="ORF">B0H66DRAFT_610510</name>
</gene>
<reference evidence="3" key="1">
    <citation type="journal article" date="2023" name="Mol. Phylogenet. Evol.">
        <title>Genome-scale phylogeny and comparative genomics of the fungal order Sordariales.</title>
        <authorList>
            <person name="Hensen N."/>
            <person name="Bonometti L."/>
            <person name="Westerberg I."/>
            <person name="Brannstrom I.O."/>
            <person name="Guillou S."/>
            <person name="Cros-Aarteil S."/>
            <person name="Calhoun S."/>
            <person name="Haridas S."/>
            <person name="Kuo A."/>
            <person name="Mondo S."/>
            <person name="Pangilinan J."/>
            <person name="Riley R."/>
            <person name="LaButti K."/>
            <person name="Andreopoulos B."/>
            <person name="Lipzen A."/>
            <person name="Chen C."/>
            <person name="Yan M."/>
            <person name="Daum C."/>
            <person name="Ng V."/>
            <person name="Clum A."/>
            <person name="Steindorff A."/>
            <person name="Ohm R.A."/>
            <person name="Martin F."/>
            <person name="Silar P."/>
            <person name="Natvig D.O."/>
            <person name="Lalanne C."/>
            <person name="Gautier V."/>
            <person name="Ament-Velasquez S.L."/>
            <person name="Kruys A."/>
            <person name="Hutchinson M.I."/>
            <person name="Powell A.J."/>
            <person name="Barry K."/>
            <person name="Miller A.N."/>
            <person name="Grigoriev I.V."/>
            <person name="Debuchy R."/>
            <person name="Gladieux P."/>
            <person name="Hiltunen Thoren M."/>
            <person name="Johannesson H."/>
        </authorList>
    </citation>
    <scope>NUCLEOTIDE SEQUENCE</scope>
    <source>
        <strain evidence="3">CBS 118394</strain>
    </source>
</reference>
<evidence type="ECO:0000313" key="3">
    <source>
        <dbReference type="EMBL" id="KAK3329572.1"/>
    </source>
</evidence>
<comment type="caution">
    <text evidence="3">The sequence shown here is derived from an EMBL/GenBank/DDBJ whole genome shotgun (WGS) entry which is preliminary data.</text>
</comment>
<dbReference type="Proteomes" id="UP001283341">
    <property type="component" value="Unassembled WGS sequence"/>
</dbReference>
<accession>A0AAE0IR19</accession>
<keyword evidence="4" id="KW-1185">Reference proteome</keyword>
<name>A0AAE0IR19_9PEZI</name>
<protein>
    <submittedName>
        <fullName evidence="3">Uncharacterized protein</fullName>
    </submittedName>
</protein>
<proteinExistence type="predicted"/>
<feature type="chain" id="PRO_5042015845" evidence="2">
    <location>
        <begin position="21"/>
        <end position="115"/>
    </location>
</feature>
<feature type="compositionally biased region" description="Low complexity" evidence="1">
    <location>
        <begin position="65"/>
        <end position="79"/>
    </location>
</feature>
<dbReference type="EMBL" id="JAUEDM010000001">
    <property type="protein sequence ID" value="KAK3329572.1"/>
    <property type="molecule type" value="Genomic_DNA"/>
</dbReference>
<feature type="signal peptide" evidence="2">
    <location>
        <begin position="1"/>
        <end position="20"/>
    </location>
</feature>
<dbReference type="AlphaFoldDB" id="A0AAE0IR19"/>